<proteinExistence type="predicted"/>
<protein>
    <recommendedName>
        <fullName evidence="3">Encoded protein</fullName>
    </recommendedName>
</protein>
<comment type="caution">
    <text evidence="1">The sequence shown here is derived from an EMBL/GenBank/DDBJ whole genome shotgun (WGS) entry which is preliminary data.</text>
</comment>
<evidence type="ECO:0000313" key="2">
    <source>
        <dbReference type="Proteomes" id="UP000815325"/>
    </source>
</evidence>
<evidence type="ECO:0008006" key="3">
    <source>
        <dbReference type="Google" id="ProtNLM"/>
    </source>
</evidence>
<name>A0ABQ7G2R8_DUNSA</name>
<dbReference type="EMBL" id="MU070229">
    <property type="protein sequence ID" value="KAF5828896.1"/>
    <property type="molecule type" value="Genomic_DNA"/>
</dbReference>
<dbReference type="Proteomes" id="UP000815325">
    <property type="component" value="Unassembled WGS sequence"/>
</dbReference>
<gene>
    <name evidence="1" type="ORF">DUNSADRAFT_16841</name>
</gene>
<accession>A0ABQ7G2R8</accession>
<evidence type="ECO:0000313" key="1">
    <source>
        <dbReference type="EMBL" id="KAF5828896.1"/>
    </source>
</evidence>
<organism evidence="1 2">
    <name type="scientific">Dunaliella salina</name>
    <name type="common">Green alga</name>
    <name type="synonym">Protococcus salinus</name>
    <dbReference type="NCBI Taxonomy" id="3046"/>
    <lineage>
        <taxon>Eukaryota</taxon>
        <taxon>Viridiplantae</taxon>
        <taxon>Chlorophyta</taxon>
        <taxon>core chlorophytes</taxon>
        <taxon>Chlorophyceae</taxon>
        <taxon>CS clade</taxon>
        <taxon>Chlamydomonadales</taxon>
        <taxon>Dunaliellaceae</taxon>
        <taxon>Dunaliella</taxon>
    </lineage>
</organism>
<reference evidence="1" key="1">
    <citation type="submission" date="2017-08" db="EMBL/GenBank/DDBJ databases">
        <authorList>
            <person name="Polle J.E."/>
            <person name="Barry K."/>
            <person name="Cushman J."/>
            <person name="Schmutz J."/>
            <person name="Tran D."/>
            <person name="Hathwaick L.T."/>
            <person name="Yim W.C."/>
            <person name="Jenkins J."/>
            <person name="Mckie-Krisberg Z.M."/>
            <person name="Prochnik S."/>
            <person name="Lindquist E."/>
            <person name="Dockter R.B."/>
            <person name="Adam C."/>
            <person name="Molina H."/>
            <person name="Bunkerborg J."/>
            <person name="Jin E."/>
            <person name="Buchheim M."/>
            <person name="Magnuson J."/>
        </authorList>
    </citation>
    <scope>NUCLEOTIDE SEQUENCE</scope>
    <source>
        <strain evidence="1">CCAP 19/18</strain>
    </source>
</reference>
<sequence length="110" mass="12609">MQTSVFTATNLMSACPCVPETNGKIMFSKTYFGWQQLIQQRVRPSPALVLCCAPTHSHRAGSFRRLWHCHWEELFAGMLSCLHNLRFKSFQALDNLRGSGQYKQPSQTRC</sequence>
<keyword evidence="2" id="KW-1185">Reference proteome</keyword>